<gene>
    <name evidence="1" type="ordered locus">KNP414_01950</name>
</gene>
<dbReference type="KEGG" id="pms:KNP414_01950"/>
<organism evidence="1 2">
    <name type="scientific">Paenibacillus mucilaginosus (strain KNP414)</name>
    <dbReference type="NCBI Taxonomy" id="1036673"/>
    <lineage>
        <taxon>Bacteria</taxon>
        <taxon>Bacillati</taxon>
        <taxon>Bacillota</taxon>
        <taxon>Bacilli</taxon>
        <taxon>Bacillales</taxon>
        <taxon>Paenibacillaceae</taxon>
        <taxon>Paenibacillus</taxon>
    </lineage>
</organism>
<dbReference type="AlphaFoldDB" id="F8FRF4"/>
<sequence length="61" mass="6967">MQADITNTVHGIFPSLPNQFIGKQIQASFDSIKLLIHVFQYVLNQFHHDNPSKLILGSTFR</sequence>
<evidence type="ECO:0000313" key="1">
    <source>
        <dbReference type="EMBL" id="AEI40511.1"/>
    </source>
</evidence>
<accession>F8FRF4</accession>
<evidence type="ECO:0000313" key="2">
    <source>
        <dbReference type="Proteomes" id="UP000006620"/>
    </source>
</evidence>
<name>F8FRF4_PAEMK</name>
<dbReference type="Proteomes" id="UP000006620">
    <property type="component" value="Chromosome"/>
</dbReference>
<dbReference type="EMBL" id="CP002869">
    <property type="protein sequence ID" value="AEI40511.1"/>
    <property type="molecule type" value="Genomic_DNA"/>
</dbReference>
<proteinExistence type="predicted"/>
<protein>
    <submittedName>
        <fullName evidence="1">Uncharacterized protein</fullName>
    </submittedName>
</protein>
<dbReference type="HOGENOM" id="CLU_2918293_0_0_9"/>
<dbReference type="PATRIC" id="fig|1036673.3.peg.1746"/>
<reference evidence="2" key="1">
    <citation type="submission" date="2011-06" db="EMBL/GenBank/DDBJ databases">
        <title>Complete genome sequence of Paenibacillus mucilaginosus KNP414.</title>
        <authorList>
            <person name="Wang J."/>
            <person name="Hu S."/>
            <person name="Hu X."/>
            <person name="Zhang B."/>
            <person name="Dong D."/>
            <person name="Zhang S."/>
            <person name="Zhao K."/>
            <person name="Wu D."/>
        </authorList>
    </citation>
    <scope>NUCLEOTIDE SEQUENCE [LARGE SCALE GENOMIC DNA]</scope>
    <source>
        <strain evidence="2">KNP414</strain>
    </source>
</reference>
<reference evidence="1 2" key="2">
    <citation type="journal article" date="2013" name="Genome Announc.">
        <title>Genome Sequence of Growth-Improving Paenibacillus mucilaginosus Strain KNP414.</title>
        <authorList>
            <person name="Lu J.J."/>
            <person name="Wang J.F."/>
            <person name="Hu X.F."/>
        </authorList>
    </citation>
    <scope>NUCLEOTIDE SEQUENCE [LARGE SCALE GENOMIC DNA]</scope>
    <source>
        <strain evidence="1 2">KNP414</strain>
    </source>
</reference>